<dbReference type="GO" id="GO:0046872">
    <property type="term" value="F:metal ion binding"/>
    <property type="evidence" value="ECO:0007669"/>
    <property type="project" value="UniProtKB-KW"/>
</dbReference>
<comment type="cofactor">
    <cofactor evidence="1">
        <name>Mg(2+)</name>
        <dbReference type="ChEBI" id="CHEBI:18420"/>
    </cofactor>
</comment>
<dbReference type="InterPro" id="IPR002646">
    <property type="entry name" value="PolA_pol_head_dom"/>
</dbReference>
<keyword evidence="8" id="KW-0694">RNA-binding</keyword>
<dbReference type="Pfam" id="PF01743">
    <property type="entry name" value="PolyA_pol"/>
    <property type="match status" value="1"/>
</dbReference>
<accession>E0UP22</accession>
<organism evidence="11 12">
    <name type="scientific">Sulfurimonas autotrophica (strain ATCC BAA-671 / DSM 16294 / JCM 11897 / OK10)</name>
    <dbReference type="NCBI Taxonomy" id="563040"/>
    <lineage>
        <taxon>Bacteria</taxon>
        <taxon>Pseudomonadati</taxon>
        <taxon>Campylobacterota</taxon>
        <taxon>Epsilonproteobacteria</taxon>
        <taxon>Campylobacterales</taxon>
        <taxon>Sulfurimonadaceae</taxon>
        <taxon>Sulfurimonas</taxon>
    </lineage>
</organism>
<dbReference type="Gene3D" id="1.10.3090.10">
    <property type="entry name" value="cca-adding enzyme, domain 2"/>
    <property type="match status" value="1"/>
</dbReference>
<reference evidence="12" key="1">
    <citation type="journal article" date="2010" name="Stand. Genomic Sci.">
        <title>Complete genome sequence of Sulfurimonas autotrophica type strain (OK10).</title>
        <authorList>
            <person name="Sikorski J."/>
            <person name="Munk C."/>
            <person name="Lapidus A."/>
            <person name="Djao O."/>
            <person name="Lucas S."/>
            <person name="Glavina Del Rio T."/>
            <person name="Nolan M."/>
            <person name="Tice H."/>
            <person name="Han C."/>
            <person name="Cheng J."/>
            <person name="Tapia R."/>
            <person name="Goodwin L."/>
            <person name="Pitluck S."/>
            <person name="Liolios K."/>
            <person name="Ivanova N."/>
            <person name="Mavromatis K."/>
            <person name="Mikhailova N."/>
            <person name="Pati A."/>
            <person name="Sims D."/>
            <person name="Meincke L."/>
            <person name="Brettin T."/>
            <person name="Detter J."/>
            <person name="Chen A."/>
            <person name="Palaniappan K."/>
            <person name="Land M."/>
            <person name="Hauser L."/>
            <person name="Chang Y."/>
            <person name="Jeffries C."/>
            <person name="Rohde M."/>
            <person name="Lang E."/>
            <person name="Spring S."/>
            <person name="Goker M."/>
            <person name="Woyke T."/>
            <person name="Bristow J."/>
            <person name="Eisen J."/>
            <person name="Markowitz V."/>
            <person name="Hugenholtz P."/>
            <person name="Kyrpides N."/>
            <person name="Klenk H."/>
        </authorList>
    </citation>
    <scope>NUCLEOTIDE SEQUENCE [LARGE SCALE GENOMIC DNA]</scope>
    <source>
        <strain evidence="12">ATCC BAA-671 / DSM 16294 / JCM 11897 / OK10</strain>
    </source>
</reference>
<dbReference type="Pfam" id="PF12627">
    <property type="entry name" value="PolyA_pol_RNAbd"/>
    <property type="match status" value="1"/>
</dbReference>
<keyword evidence="2 8" id="KW-0808">Transferase</keyword>
<dbReference type="InterPro" id="IPR050264">
    <property type="entry name" value="Bact_CCA-adding_enz_type3_sf"/>
</dbReference>
<dbReference type="STRING" id="563040.Saut_0006"/>
<dbReference type="GO" id="GO:0008033">
    <property type="term" value="P:tRNA processing"/>
    <property type="evidence" value="ECO:0007669"/>
    <property type="project" value="UniProtKB-KW"/>
</dbReference>
<evidence type="ECO:0000259" key="9">
    <source>
        <dbReference type="Pfam" id="PF01743"/>
    </source>
</evidence>
<evidence type="ECO:0000256" key="2">
    <source>
        <dbReference type="ARBA" id="ARBA00022679"/>
    </source>
</evidence>
<keyword evidence="4 11" id="KW-0548">Nucleotidyltransferase</keyword>
<protein>
    <submittedName>
        <fullName evidence="11">Polynucleotide adenylyltransferase region</fullName>
    </submittedName>
</protein>
<dbReference type="GO" id="GO:0000049">
    <property type="term" value="F:tRNA binding"/>
    <property type="evidence" value="ECO:0007669"/>
    <property type="project" value="TreeGrafter"/>
</dbReference>
<dbReference type="AlphaFoldDB" id="E0UP22"/>
<evidence type="ECO:0000313" key="12">
    <source>
        <dbReference type="Proteomes" id="UP000007803"/>
    </source>
</evidence>
<comment type="similarity">
    <text evidence="8">Belongs to the tRNA nucleotidyltransferase/poly(A) polymerase family.</text>
</comment>
<dbReference type="RefSeq" id="WP_013325811.1">
    <property type="nucleotide sequence ID" value="NC_014506.1"/>
</dbReference>
<evidence type="ECO:0000256" key="3">
    <source>
        <dbReference type="ARBA" id="ARBA00022694"/>
    </source>
</evidence>
<keyword evidence="3" id="KW-0819">tRNA processing</keyword>
<dbReference type="PANTHER" id="PTHR46173:SF1">
    <property type="entry name" value="CCA TRNA NUCLEOTIDYLTRANSFERASE 1, MITOCHONDRIAL"/>
    <property type="match status" value="1"/>
</dbReference>
<dbReference type="SUPFAM" id="SSF81891">
    <property type="entry name" value="Poly A polymerase C-terminal region-like"/>
    <property type="match status" value="1"/>
</dbReference>
<keyword evidence="7" id="KW-0460">Magnesium</keyword>
<dbReference type="OrthoDB" id="9805698at2"/>
<evidence type="ECO:0000256" key="4">
    <source>
        <dbReference type="ARBA" id="ARBA00022695"/>
    </source>
</evidence>
<evidence type="ECO:0000313" key="11">
    <source>
        <dbReference type="EMBL" id="ADN08055.1"/>
    </source>
</evidence>
<proteinExistence type="inferred from homology"/>
<dbReference type="PANTHER" id="PTHR46173">
    <property type="entry name" value="CCA TRNA NUCLEOTIDYLTRANSFERASE 1, MITOCHONDRIAL"/>
    <property type="match status" value="1"/>
</dbReference>
<feature type="domain" description="tRNA nucleotidyltransferase/poly(A) polymerase RNA and SrmB- binding" evidence="10">
    <location>
        <begin position="176"/>
        <end position="233"/>
    </location>
</feature>
<evidence type="ECO:0000256" key="5">
    <source>
        <dbReference type="ARBA" id="ARBA00022723"/>
    </source>
</evidence>
<feature type="domain" description="Poly A polymerase head" evidence="9">
    <location>
        <begin position="24"/>
        <end position="149"/>
    </location>
</feature>
<evidence type="ECO:0000259" key="10">
    <source>
        <dbReference type="Pfam" id="PF12627"/>
    </source>
</evidence>
<evidence type="ECO:0000256" key="1">
    <source>
        <dbReference type="ARBA" id="ARBA00001946"/>
    </source>
</evidence>
<sequence>MIKYPESLDTIFNKLYKHNIKPVIVGGYIRDVILNIPSNDIDIELYGIASLDEVEHILQEFGDVNSVGKSFGVCKLLYNNLDLDFSLPRQDNKIASGHQGFKITVDTNLDFKTAASRRDFTINAIGYDVKNKKILDPYHGREDLDKKILKAVDNEKFKEDPLRVLRAVVFASRFDMKLDKSLEFTCKHMIQNKLLNELPKERIFQEIKKLLLKSNNPSCGFYLLKDLGAFSFFQEFNTLDEKEYAEILNALKKLKTFQITSDKEFVILALAVITSKFSDIQTQTFLNRITNEKIIIEKVFTLHQINFNLESLNDYDIYTLARKINIKFYSHYLHVTQNKKEKIEYLLKKAKKMSVLHQPIPPLIKGKDLIKLGLQPSKEFSKILEYTYQAQIRNAFKDKPSALSWLKKNLLS</sequence>
<dbReference type="Gene3D" id="3.30.460.10">
    <property type="entry name" value="Beta Polymerase, domain 2"/>
    <property type="match status" value="1"/>
</dbReference>
<dbReference type="InterPro" id="IPR043519">
    <property type="entry name" value="NT_sf"/>
</dbReference>
<dbReference type="KEGG" id="sua:Saut_0006"/>
<dbReference type="HOGENOM" id="CLU_015961_6_2_7"/>
<keyword evidence="6" id="KW-0547">Nucleotide-binding</keyword>
<dbReference type="CDD" id="cd05398">
    <property type="entry name" value="NT_ClassII-CCAase"/>
    <property type="match status" value="1"/>
</dbReference>
<dbReference type="Proteomes" id="UP000007803">
    <property type="component" value="Chromosome"/>
</dbReference>
<gene>
    <name evidence="11" type="ordered locus">Saut_0006</name>
</gene>
<keyword evidence="5" id="KW-0479">Metal-binding</keyword>
<dbReference type="SUPFAM" id="SSF81301">
    <property type="entry name" value="Nucleotidyltransferase"/>
    <property type="match status" value="1"/>
</dbReference>
<dbReference type="InterPro" id="IPR032828">
    <property type="entry name" value="PolyA_RNA-bd"/>
</dbReference>
<evidence type="ECO:0000256" key="6">
    <source>
        <dbReference type="ARBA" id="ARBA00022741"/>
    </source>
</evidence>
<dbReference type="GO" id="GO:0000166">
    <property type="term" value="F:nucleotide binding"/>
    <property type="evidence" value="ECO:0007669"/>
    <property type="project" value="UniProtKB-KW"/>
</dbReference>
<evidence type="ECO:0000256" key="7">
    <source>
        <dbReference type="ARBA" id="ARBA00022842"/>
    </source>
</evidence>
<dbReference type="GO" id="GO:0016779">
    <property type="term" value="F:nucleotidyltransferase activity"/>
    <property type="evidence" value="ECO:0007669"/>
    <property type="project" value="UniProtKB-KW"/>
</dbReference>
<name>E0UP22_SULAO</name>
<dbReference type="EMBL" id="CP002205">
    <property type="protein sequence ID" value="ADN08055.1"/>
    <property type="molecule type" value="Genomic_DNA"/>
</dbReference>
<dbReference type="eggNOG" id="COG0617">
    <property type="taxonomic scope" value="Bacteria"/>
</dbReference>
<keyword evidence="12" id="KW-1185">Reference proteome</keyword>
<evidence type="ECO:0000256" key="8">
    <source>
        <dbReference type="RuleBase" id="RU003953"/>
    </source>
</evidence>